<proteinExistence type="predicted"/>
<evidence type="ECO:0000313" key="3">
    <source>
        <dbReference type="EMBL" id="TNV87462.1"/>
    </source>
</evidence>
<organism evidence="3 4">
    <name type="scientific">Halteria grandinella</name>
    <dbReference type="NCBI Taxonomy" id="5974"/>
    <lineage>
        <taxon>Eukaryota</taxon>
        <taxon>Sar</taxon>
        <taxon>Alveolata</taxon>
        <taxon>Ciliophora</taxon>
        <taxon>Intramacronucleata</taxon>
        <taxon>Spirotrichea</taxon>
        <taxon>Stichotrichia</taxon>
        <taxon>Sporadotrichida</taxon>
        <taxon>Halteriidae</taxon>
        <taxon>Halteria</taxon>
    </lineage>
</organism>
<reference evidence="3" key="1">
    <citation type="submission" date="2019-06" db="EMBL/GenBank/DDBJ databases">
        <authorList>
            <person name="Zheng W."/>
        </authorList>
    </citation>
    <scope>NUCLEOTIDE SEQUENCE</scope>
    <source>
        <strain evidence="3">QDHG01</strain>
    </source>
</reference>
<keyword evidence="4" id="KW-1185">Reference proteome</keyword>
<feature type="transmembrane region" description="Helical" evidence="2">
    <location>
        <begin position="24"/>
        <end position="43"/>
    </location>
</feature>
<keyword evidence="2" id="KW-0472">Membrane</keyword>
<accession>A0A8J8P5G9</accession>
<dbReference type="EMBL" id="RRYP01000423">
    <property type="protein sequence ID" value="TNV87462.1"/>
    <property type="molecule type" value="Genomic_DNA"/>
</dbReference>
<evidence type="ECO:0000256" key="1">
    <source>
        <dbReference type="SAM" id="MobiDB-lite"/>
    </source>
</evidence>
<evidence type="ECO:0008006" key="5">
    <source>
        <dbReference type="Google" id="ProtNLM"/>
    </source>
</evidence>
<dbReference type="Proteomes" id="UP000785679">
    <property type="component" value="Unassembled WGS sequence"/>
</dbReference>
<keyword evidence="2" id="KW-1133">Transmembrane helix</keyword>
<dbReference type="AlphaFoldDB" id="A0A8J8P5G9"/>
<evidence type="ECO:0000313" key="4">
    <source>
        <dbReference type="Proteomes" id="UP000785679"/>
    </source>
</evidence>
<feature type="region of interest" description="Disordered" evidence="1">
    <location>
        <begin position="136"/>
        <end position="173"/>
    </location>
</feature>
<keyword evidence="2" id="KW-0812">Transmembrane</keyword>
<protein>
    <recommendedName>
        <fullName evidence="5">Transmembrane protein</fullName>
    </recommendedName>
</protein>
<sequence length="196" mass="22014">MNTSISDPPAPETPQDSRDATDFWSIYLTLMGAYIVLSCLCCAKEMLYNPYRDKREELRRQQSREALLQEQITKQYETTHNSSIIPYNMLESTDSGKTSASTKQTGNNQGALNYTSISAQEEGGGNNVSLLSQLAEKERQKNEEKESMVSIAAEEEQEQARQVSGSNKTPHLNRMFSLNSEKQSKGFKGLNDPFQV</sequence>
<evidence type="ECO:0000256" key="2">
    <source>
        <dbReference type="SAM" id="Phobius"/>
    </source>
</evidence>
<feature type="compositionally biased region" description="Polar residues" evidence="1">
    <location>
        <begin position="163"/>
        <end position="173"/>
    </location>
</feature>
<comment type="caution">
    <text evidence="3">The sequence shown here is derived from an EMBL/GenBank/DDBJ whole genome shotgun (WGS) entry which is preliminary data.</text>
</comment>
<gene>
    <name evidence="3" type="ORF">FGO68_gene10627</name>
</gene>
<feature type="compositionally biased region" description="Basic and acidic residues" evidence="1">
    <location>
        <begin position="136"/>
        <end position="147"/>
    </location>
</feature>
<name>A0A8J8P5G9_HALGN</name>